<evidence type="ECO:0000256" key="2">
    <source>
        <dbReference type="ARBA" id="ARBA00012544"/>
    </source>
</evidence>
<evidence type="ECO:0000256" key="6">
    <source>
        <dbReference type="ARBA" id="ARBA00047475"/>
    </source>
</evidence>
<accession>A0AAN8IUT3</accession>
<dbReference type="EMBL" id="WIXE01005217">
    <property type="protein sequence ID" value="KAK5982367.1"/>
    <property type="molecule type" value="Genomic_DNA"/>
</dbReference>
<dbReference type="GO" id="GO:0015020">
    <property type="term" value="F:glucuronosyltransferase activity"/>
    <property type="evidence" value="ECO:0007669"/>
    <property type="project" value="UniProtKB-EC"/>
</dbReference>
<comment type="similarity">
    <text evidence="1">Belongs to the UDP-glycosyltransferase family.</text>
</comment>
<name>A0AAN8IUT3_TRICO</name>
<keyword evidence="4 7" id="KW-0808">Transferase</keyword>
<dbReference type="Pfam" id="PF00201">
    <property type="entry name" value="UDPGT"/>
    <property type="match status" value="1"/>
</dbReference>
<dbReference type="EC" id="2.4.1.17" evidence="2"/>
<feature type="non-terminal residue" evidence="7">
    <location>
        <position position="267"/>
    </location>
</feature>
<dbReference type="SUPFAM" id="SSF53756">
    <property type="entry name" value="UDP-Glycosyltransferase/glycogen phosphorylase"/>
    <property type="match status" value="1"/>
</dbReference>
<dbReference type="AlphaFoldDB" id="A0AAN8IUT3"/>
<keyword evidence="5" id="KW-0732">Signal</keyword>
<reference evidence="7 8" key="1">
    <citation type="submission" date="2019-10" db="EMBL/GenBank/DDBJ databases">
        <title>Assembly and Annotation for the nematode Trichostrongylus colubriformis.</title>
        <authorList>
            <person name="Martin J."/>
        </authorList>
    </citation>
    <scope>NUCLEOTIDE SEQUENCE [LARGE SCALE GENOMIC DNA]</scope>
    <source>
        <strain evidence="7">G859</strain>
        <tissue evidence="7">Whole worm</tissue>
    </source>
</reference>
<dbReference type="InterPro" id="IPR050271">
    <property type="entry name" value="UDP-glycosyltransferase"/>
</dbReference>
<sequence>MDPEESHKTGLKLTKKIIKPPIVARVHEMMKYKLDMMSKMWTMQPSVSSLIQVAQNMTALFVYQCEGNKSIQELVNDDALLRRLANEKFDVGISEAVGICGLGLFEALKIPSSIATFSSTYADVLSKSIGEPAAPSYVPGGMATYGDRMNFLERARNAVEGVMGQKIFGIIFSKEIEIFRAKFGSQFRDYGDIIADASYVFTNSNPYLDFPRPMLHKTVSIGGVAVQVDPKKNVLPKEWHSILNERNTTVLVSFGSATKSIYMPDEY</sequence>
<gene>
    <name evidence="7" type="ORF">GCK32_015345</name>
</gene>
<dbReference type="PANTHER" id="PTHR48043:SF23">
    <property type="entry name" value="UDP-GLUCURONOSYLTRANSFERASE"/>
    <property type="match status" value="1"/>
</dbReference>
<organism evidence="7 8">
    <name type="scientific">Trichostrongylus colubriformis</name>
    <name type="common">Black scour worm</name>
    <dbReference type="NCBI Taxonomy" id="6319"/>
    <lineage>
        <taxon>Eukaryota</taxon>
        <taxon>Metazoa</taxon>
        <taxon>Ecdysozoa</taxon>
        <taxon>Nematoda</taxon>
        <taxon>Chromadorea</taxon>
        <taxon>Rhabditida</taxon>
        <taxon>Rhabditina</taxon>
        <taxon>Rhabditomorpha</taxon>
        <taxon>Strongyloidea</taxon>
        <taxon>Trichostrongylidae</taxon>
        <taxon>Trichostrongylus</taxon>
    </lineage>
</organism>
<evidence type="ECO:0000256" key="1">
    <source>
        <dbReference type="ARBA" id="ARBA00009995"/>
    </source>
</evidence>
<protein>
    <recommendedName>
        <fullName evidence="2">glucuronosyltransferase</fullName>
        <ecNumber evidence="2">2.4.1.17</ecNumber>
    </recommendedName>
</protein>
<comment type="caution">
    <text evidence="7">The sequence shown here is derived from an EMBL/GenBank/DDBJ whole genome shotgun (WGS) entry which is preliminary data.</text>
</comment>
<proteinExistence type="inferred from homology"/>
<evidence type="ECO:0000256" key="3">
    <source>
        <dbReference type="ARBA" id="ARBA00022676"/>
    </source>
</evidence>
<evidence type="ECO:0000313" key="7">
    <source>
        <dbReference type="EMBL" id="KAK5982367.1"/>
    </source>
</evidence>
<keyword evidence="3" id="KW-0328">Glycosyltransferase</keyword>
<keyword evidence="8" id="KW-1185">Reference proteome</keyword>
<dbReference type="InterPro" id="IPR002213">
    <property type="entry name" value="UDP_glucos_trans"/>
</dbReference>
<dbReference type="PANTHER" id="PTHR48043">
    <property type="entry name" value="EG:EG0003.4 PROTEIN-RELATED"/>
    <property type="match status" value="1"/>
</dbReference>
<evidence type="ECO:0000256" key="4">
    <source>
        <dbReference type="ARBA" id="ARBA00022679"/>
    </source>
</evidence>
<dbReference type="Proteomes" id="UP001331761">
    <property type="component" value="Unassembled WGS sequence"/>
</dbReference>
<evidence type="ECO:0000256" key="5">
    <source>
        <dbReference type="ARBA" id="ARBA00022729"/>
    </source>
</evidence>
<evidence type="ECO:0000313" key="8">
    <source>
        <dbReference type="Proteomes" id="UP001331761"/>
    </source>
</evidence>
<comment type="catalytic activity">
    <reaction evidence="6">
        <text>glucuronate acceptor + UDP-alpha-D-glucuronate = acceptor beta-D-glucuronoside + UDP + H(+)</text>
        <dbReference type="Rhea" id="RHEA:21032"/>
        <dbReference type="ChEBI" id="CHEBI:15378"/>
        <dbReference type="ChEBI" id="CHEBI:58052"/>
        <dbReference type="ChEBI" id="CHEBI:58223"/>
        <dbReference type="ChEBI" id="CHEBI:132367"/>
        <dbReference type="ChEBI" id="CHEBI:132368"/>
        <dbReference type="EC" id="2.4.1.17"/>
    </reaction>
</comment>